<dbReference type="PANTHER" id="PTHR34676:SF8">
    <property type="entry name" value="TRANSMEMBRANE PROTEIN"/>
    <property type="match status" value="1"/>
</dbReference>
<dbReference type="EMBL" id="JBBPBN010000083">
    <property type="protein sequence ID" value="KAK8982997.1"/>
    <property type="molecule type" value="Genomic_DNA"/>
</dbReference>
<organism evidence="1 2">
    <name type="scientific">Hibiscus sabdariffa</name>
    <name type="common">roselle</name>
    <dbReference type="NCBI Taxonomy" id="183260"/>
    <lineage>
        <taxon>Eukaryota</taxon>
        <taxon>Viridiplantae</taxon>
        <taxon>Streptophyta</taxon>
        <taxon>Embryophyta</taxon>
        <taxon>Tracheophyta</taxon>
        <taxon>Spermatophyta</taxon>
        <taxon>Magnoliopsida</taxon>
        <taxon>eudicotyledons</taxon>
        <taxon>Gunneridae</taxon>
        <taxon>Pentapetalae</taxon>
        <taxon>rosids</taxon>
        <taxon>malvids</taxon>
        <taxon>Malvales</taxon>
        <taxon>Malvaceae</taxon>
        <taxon>Malvoideae</taxon>
        <taxon>Hibiscus</taxon>
    </lineage>
</organism>
<proteinExistence type="predicted"/>
<dbReference type="Pfam" id="PF14223">
    <property type="entry name" value="Retrotran_gag_2"/>
    <property type="match status" value="1"/>
</dbReference>
<accession>A0ABR2P420</accession>
<dbReference type="Proteomes" id="UP001396334">
    <property type="component" value="Unassembled WGS sequence"/>
</dbReference>
<gene>
    <name evidence="1" type="ORF">V6N11_054981</name>
</gene>
<dbReference type="PANTHER" id="PTHR34676">
    <property type="entry name" value="DUF4219 DOMAIN-CONTAINING PROTEIN-RELATED"/>
    <property type="match status" value="1"/>
</dbReference>
<sequence>MNAKAMHILFFALGPDEYAKMSSCSSAKEIWDKLEVTHEGTGEVKETKIGLLNLSYENFKMEPDEDIKKMFDRFFVIVNGLKGYGEIIPEDKLV</sequence>
<protein>
    <recommendedName>
        <fullName evidence="3">UBN2 domain-containing protein</fullName>
    </recommendedName>
</protein>
<reference evidence="1 2" key="1">
    <citation type="journal article" date="2024" name="G3 (Bethesda)">
        <title>Genome assembly of Hibiscus sabdariffa L. provides insights into metabolisms of medicinal natural products.</title>
        <authorList>
            <person name="Kim T."/>
        </authorList>
    </citation>
    <scope>NUCLEOTIDE SEQUENCE [LARGE SCALE GENOMIC DNA]</scope>
    <source>
        <strain evidence="1">TK-2024</strain>
        <tissue evidence="1">Old leaves</tissue>
    </source>
</reference>
<evidence type="ECO:0000313" key="1">
    <source>
        <dbReference type="EMBL" id="KAK8982997.1"/>
    </source>
</evidence>
<evidence type="ECO:0000313" key="2">
    <source>
        <dbReference type="Proteomes" id="UP001396334"/>
    </source>
</evidence>
<comment type="caution">
    <text evidence="1">The sequence shown here is derived from an EMBL/GenBank/DDBJ whole genome shotgun (WGS) entry which is preliminary data.</text>
</comment>
<keyword evidence="2" id="KW-1185">Reference proteome</keyword>
<name>A0ABR2P420_9ROSI</name>
<evidence type="ECO:0008006" key="3">
    <source>
        <dbReference type="Google" id="ProtNLM"/>
    </source>
</evidence>